<dbReference type="WBParaSite" id="L893_g15609.t1">
    <property type="protein sequence ID" value="L893_g15609.t1"/>
    <property type="gene ID" value="L893_g15609"/>
</dbReference>
<reference evidence="3" key="1">
    <citation type="submission" date="2016-11" db="UniProtKB">
        <authorList>
            <consortium name="WormBaseParasite"/>
        </authorList>
    </citation>
    <scope>IDENTIFICATION</scope>
</reference>
<sequence>MLCLIGNSVHNTAELQLKTVGFYAESYSSAAGIFAVVCGSQSAIVLFTMTLISRLQLISLIIAYVVLPGHALTLSEVYKQMYHVHKDSVLTAAQSHPDYHRTKHREMIGSFRGKPIFNRQHSGFIDDNGVPVPVLPYAKSTEDNSESWRRG</sequence>
<proteinExistence type="predicted"/>
<evidence type="ECO:0000256" key="1">
    <source>
        <dbReference type="SAM" id="Phobius"/>
    </source>
</evidence>
<keyword evidence="2" id="KW-1185">Reference proteome</keyword>
<feature type="transmembrane region" description="Helical" evidence="1">
    <location>
        <begin position="30"/>
        <end position="52"/>
    </location>
</feature>
<organism evidence="2 3">
    <name type="scientific">Steinernema glaseri</name>
    <dbReference type="NCBI Taxonomy" id="37863"/>
    <lineage>
        <taxon>Eukaryota</taxon>
        <taxon>Metazoa</taxon>
        <taxon>Ecdysozoa</taxon>
        <taxon>Nematoda</taxon>
        <taxon>Chromadorea</taxon>
        <taxon>Rhabditida</taxon>
        <taxon>Tylenchina</taxon>
        <taxon>Panagrolaimomorpha</taxon>
        <taxon>Strongyloidoidea</taxon>
        <taxon>Steinernematidae</taxon>
        <taxon>Steinernema</taxon>
    </lineage>
</organism>
<evidence type="ECO:0000313" key="3">
    <source>
        <dbReference type="WBParaSite" id="L893_g15609.t1"/>
    </source>
</evidence>
<keyword evidence="1" id="KW-0472">Membrane</keyword>
<name>A0A1I7YEY4_9BILA</name>
<protein>
    <submittedName>
        <fullName evidence="3">PhoLip_ATPase_C domain-containing protein</fullName>
    </submittedName>
</protein>
<accession>A0A1I7YEY4</accession>
<dbReference type="Proteomes" id="UP000095287">
    <property type="component" value="Unplaced"/>
</dbReference>
<evidence type="ECO:0000313" key="2">
    <source>
        <dbReference type="Proteomes" id="UP000095287"/>
    </source>
</evidence>
<keyword evidence="1" id="KW-0812">Transmembrane</keyword>
<dbReference type="AlphaFoldDB" id="A0A1I7YEY4"/>
<keyword evidence="1" id="KW-1133">Transmembrane helix</keyword>